<dbReference type="InterPro" id="IPR029058">
    <property type="entry name" value="AB_hydrolase_fold"/>
</dbReference>
<dbReference type="AlphaFoldDB" id="A0A0D5NNA2"/>
<dbReference type="SUPFAM" id="SSF53474">
    <property type="entry name" value="alpha/beta-Hydrolases"/>
    <property type="match status" value="1"/>
</dbReference>
<evidence type="ECO:0000256" key="4">
    <source>
        <dbReference type="ARBA" id="ARBA00022825"/>
    </source>
</evidence>
<dbReference type="Pfam" id="PF07676">
    <property type="entry name" value="PD40"/>
    <property type="match status" value="3"/>
</dbReference>
<evidence type="ECO:0000313" key="6">
    <source>
        <dbReference type="EMBL" id="AJY76784.1"/>
    </source>
</evidence>
<keyword evidence="7" id="KW-1185">Reference proteome</keyword>
<evidence type="ECO:0000256" key="1">
    <source>
        <dbReference type="ARBA" id="ARBA00010040"/>
    </source>
</evidence>
<dbReference type="Pfam" id="PF00326">
    <property type="entry name" value="Peptidase_S9"/>
    <property type="match status" value="1"/>
</dbReference>
<dbReference type="GO" id="GO:0004252">
    <property type="term" value="F:serine-type endopeptidase activity"/>
    <property type="evidence" value="ECO:0007669"/>
    <property type="project" value="TreeGrafter"/>
</dbReference>
<sequence>MLGKRKVQAEDLYKLKSIVDPQVAPDGKQCLFVVTEIYPDKDTYRSNIYWTTIGQMIEPLPWTFGDNRNFSPRWSPDGQSVCFISDRSGTNQLFIINSNGGEARQLTFHPNGAGNPVWSPDGTRIAFQIALGQGESLQEREDRKRKQMRSVPIEVDRMKYKLDGTGLWEGRYTHIAVLEIASGDIVQMTNGKHDYQLLGWSPNGQHLTIAADLSDDPDFSFIQDILLYHLETKTFTNLTRRRGIFSSAAWSPDGKKITIIGHEKEYEEYATFNKIWMYEVAEKKLACLTADWDITVGDSGFGDIQQGVVKPGILWCEDSRSFYFTATNRGSVLVYRGTVEGHIDPVLSGRQHVYGLSMGGKSDRAVVAVSKPAFPGELFVLDTGTGKLEQITRMNETFMEQVELADAEPIQFSSRDGWELNGWIMKPAACQEGQKVPLIVEIHGGPHLLFSDTYLHQFQTLASKGYAVLYMNPRGSIGYGQQFADAVRGDYGGKDYEDILDAVDYALDRYNFIDPARLGVTGDSYGGYMTNWAIGHTNRFKAAVAVGSISNWISEYGVSDLGYYLIETHMKASLQDVELLWEKSPLAYADRIETPLLILHGEHDLRCTIEQAEQMFIALKRQRKTVKLVRFPESDHYYPEHGRPSLRIKHLHYISGWFDQYLKTASEQI</sequence>
<accession>A0A0D5NNA2</accession>
<dbReference type="Gene3D" id="2.120.10.30">
    <property type="entry name" value="TolB, C-terminal domain"/>
    <property type="match status" value="2"/>
</dbReference>
<dbReference type="SUPFAM" id="SSF82171">
    <property type="entry name" value="DPP6 N-terminal domain-like"/>
    <property type="match status" value="1"/>
</dbReference>
<dbReference type="STRING" id="1126833.VN24_22220"/>
<evidence type="ECO:0000259" key="5">
    <source>
        <dbReference type="Pfam" id="PF00326"/>
    </source>
</evidence>
<dbReference type="PANTHER" id="PTHR42776:SF27">
    <property type="entry name" value="DIPEPTIDYL PEPTIDASE FAMILY MEMBER 6"/>
    <property type="match status" value="1"/>
</dbReference>
<keyword evidence="3" id="KW-0378">Hydrolase</keyword>
<dbReference type="InterPro" id="IPR011659">
    <property type="entry name" value="WD40"/>
</dbReference>
<dbReference type="OrthoDB" id="108903at2"/>
<dbReference type="InterPro" id="IPR001375">
    <property type="entry name" value="Peptidase_S9_cat"/>
</dbReference>
<reference evidence="6 7" key="1">
    <citation type="journal article" date="2015" name="J. Biotechnol.">
        <title>Complete genome sequence of Paenibacillus beijingensis 7188(T) (=DSM 24997(T)), a novel rhizobacterium from jujube garden soil.</title>
        <authorList>
            <person name="Kwak Y."/>
            <person name="Shin J.H."/>
        </authorList>
    </citation>
    <scope>NUCLEOTIDE SEQUENCE [LARGE SCALE GENOMIC DNA]</scope>
    <source>
        <strain evidence="6 7">DSM 24997</strain>
    </source>
</reference>
<keyword evidence="2" id="KW-0645">Protease</keyword>
<dbReference type="PANTHER" id="PTHR42776">
    <property type="entry name" value="SERINE PEPTIDASE S9 FAMILY MEMBER"/>
    <property type="match status" value="1"/>
</dbReference>
<comment type="similarity">
    <text evidence="1">Belongs to the peptidase S9C family.</text>
</comment>
<dbReference type="FunFam" id="3.40.50.1820:FF:000028">
    <property type="entry name" value="S9 family peptidase"/>
    <property type="match status" value="1"/>
</dbReference>
<evidence type="ECO:0000313" key="7">
    <source>
        <dbReference type="Proteomes" id="UP000032633"/>
    </source>
</evidence>
<feature type="domain" description="Peptidase S9 prolyl oligopeptidase catalytic" evidence="5">
    <location>
        <begin position="456"/>
        <end position="663"/>
    </location>
</feature>
<organism evidence="6 7">
    <name type="scientific">Paenibacillus beijingensis</name>
    <dbReference type="NCBI Taxonomy" id="1126833"/>
    <lineage>
        <taxon>Bacteria</taxon>
        <taxon>Bacillati</taxon>
        <taxon>Bacillota</taxon>
        <taxon>Bacilli</taxon>
        <taxon>Bacillales</taxon>
        <taxon>Paenibacillaceae</taxon>
        <taxon>Paenibacillus</taxon>
    </lineage>
</organism>
<evidence type="ECO:0000256" key="3">
    <source>
        <dbReference type="ARBA" id="ARBA00022801"/>
    </source>
</evidence>
<dbReference type="KEGG" id="pbj:VN24_22220"/>
<proteinExistence type="inferred from homology"/>
<dbReference type="GO" id="GO:0006508">
    <property type="term" value="P:proteolysis"/>
    <property type="evidence" value="ECO:0007669"/>
    <property type="project" value="UniProtKB-KW"/>
</dbReference>
<dbReference type="Proteomes" id="UP000032633">
    <property type="component" value="Chromosome"/>
</dbReference>
<dbReference type="HOGENOM" id="CLU_008615_2_1_9"/>
<reference evidence="7" key="2">
    <citation type="submission" date="2015-03" db="EMBL/GenBank/DDBJ databases">
        <title>Genome sequence of Paenibacillus beijingensis strain DSM 24997T.</title>
        <authorList>
            <person name="Kwak Y."/>
            <person name="Shin J.-H."/>
        </authorList>
    </citation>
    <scope>NUCLEOTIDE SEQUENCE [LARGE SCALE GENOMIC DNA]</scope>
    <source>
        <strain evidence="7">DSM 24997</strain>
    </source>
</reference>
<dbReference type="Gene3D" id="3.40.50.1820">
    <property type="entry name" value="alpha/beta hydrolase"/>
    <property type="match status" value="1"/>
</dbReference>
<keyword evidence="4" id="KW-0720">Serine protease</keyword>
<dbReference type="PATRIC" id="fig|1126833.4.peg.4880"/>
<dbReference type="InterPro" id="IPR011042">
    <property type="entry name" value="6-blade_b-propeller_TolB-like"/>
</dbReference>
<dbReference type="EMBL" id="CP011058">
    <property type="protein sequence ID" value="AJY76784.1"/>
    <property type="molecule type" value="Genomic_DNA"/>
</dbReference>
<gene>
    <name evidence="6" type="ORF">VN24_22220</name>
</gene>
<dbReference type="RefSeq" id="WP_045672209.1">
    <property type="nucleotide sequence ID" value="NZ_CP011058.1"/>
</dbReference>
<protein>
    <submittedName>
        <fullName evidence="6">Peptidase</fullName>
    </submittedName>
</protein>
<name>A0A0D5NNA2_9BACL</name>
<evidence type="ECO:0000256" key="2">
    <source>
        <dbReference type="ARBA" id="ARBA00022670"/>
    </source>
</evidence>